<reference evidence="1 2" key="2">
    <citation type="journal article" date="2012" name="Int. J. Syst. Evol. Microbiol.">
        <title>Magnetococcus marinus gen. nov., sp. nov., a marine, magnetotactic bacterium that represents a novel lineage (Magnetococcaceae fam. nov.; Magnetococcales ord. nov.) at the base of the Alphaproteobacteria.</title>
        <authorList>
            <person name="Bazylinski D.A."/>
            <person name="Williams T.J."/>
            <person name="Lefevre C.T."/>
            <person name="Berg R.J."/>
            <person name="Zhang C.L."/>
            <person name="Bowser S.S."/>
            <person name="Dean A.J."/>
            <person name="Beveridge T.J."/>
        </authorList>
    </citation>
    <scope>NUCLEOTIDE SEQUENCE [LARGE SCALE GENOMIC DNA]</scope>
    <source>
        <strain evidence="2">ATCC BAA-1437 / JCM 17883 / MC-1</strain>
    </source>
</reference>
<evidence type="ECO:0000313" key="2">
    <source>
        <dbReference type="Proteomes" id="UP000002586"/>
    </source>
</evidence>
<reference evidence="2" key="1">
    <citation type="journal article" date="2009" name="Appl. Environ. Microbiol.">
        <title>Complete genome sequence of the chemolithoautotrophic marine magnetotactic coccus strain MC-1.</title>
        <authorList>
            <person name="Schubbe S."/>
            <person name="Williams T.J."/>
            <person name="Xie G."/>
            <person name="Kiss H.E."/>
            <person name="Brettin T.S."/>
            <person name="Martinez D."/>
            <person name="Ross C.A."/>
            <person name="Schuler D."/>
            <person name="Cox B.L."/>
            <person name="Nealson K.H."/>
            <person name="Bazylinski D.A."/>
        </authorList>
    </citation>
    <scope>NUCLEOTIDE SEQUENCE [LARGE SCALE GENOMIC DNA]</scope>
    <source>
        <strain evidence="2">ATCC BAA-1437 / JCM 17883 / MC-1</strain>
    </source>
</reference>
<dbReference type="STRING" id="156889.Mmc1_3264"/>
<evidence type="ECO:0000313" key="1">
    <source>
        <dbReference type="EMBL" id="ABK45754.1"/>
    </source>
</evidence>
<protein>
    <submittedName>
        <fullName evidence="1">Uncharacterized protein</fullName>
    </submittedName>
</protein>
<accession>A0LCR1</accession>
<proteinExistence type="predicted"/>
<dbReference type="OrthoDB" id="9996018at2"/>
<dbReference type="Proteomes" id="UP000002586">
    <property type="component" value="Chromosome"/>
</dbReference>
<dbReference type="EMBL" id="CP000471">
    <property type="protein sequence ID" value="ABK45754.1"/>
    <property type="molecule type" value="Genomic_DNA"/>
</dbReference>
<gene>
    <name evidence="1" type="ordered locus">Mmc1_3264</name>
</gene>
<name>A0LCR1_MAGMM</name>
<keyword evidence="2" id="KW-1185">Reference proteome</keyword>
<dbReference type="AlphaFoldDB" id="A0LCR1"/>
<dbReference type="RefSeq" id="WP_011714816.1">
    <property type="nucleotide sequence ID" value="NC_008576.1"/>
</dbReference>
<sequence length="71" mass="8317">MSKTAKQSPAIEDPFKLIDPIEAFMSHAMREMERLQLTDPKFDQALYDEALEVVNQRLNQRLETTHPYDHS</sequence>
<dbReference type="KEGG" id="mgm:Mmc1_3264"/>
<organism evidence="1 2">
    <name type="scientific">Magnetococcus marinus (strain ATCC BAA-1437 / JCM 17883 / MC-1)</name>
    <dbReference type="NCBI Taxonomy" id="156889"/>
    <lineage>
        <taxon>Bacteria</taxon>
        <taxon>Pseudomonadati</taxon>
        <taxon>Pseudomonadota</taxon>
        <taxon>Magnetococcia</taxon>
        <taxon>Magnetococcales</taxon>
        <taxon>Magnetococcaceae</taxon>
        <taxon>Magnetococcus</taxon>
    </lineage>
</organism>
<dbReference type="HOGENOM" id="CLU_2735233_0_0_5"/>